<reference evidence="3 4" key="1">
    <citation type="submission" date="2019-10" db="EMBL/GenBank/DDBJ databases">
        <authorList>
            <person name="Palmer J.M."/>
        </authorList>
    </citation>
    <scope>NUCLEOTIDE SEQUENCE [LARGE SCALE GENOMIC DNA]</scope>
    <source>
        <strain evidence="3 4">TWF730</strain>
    </source>
</reference>
<proteinExistence type="predicted"/>
<accession>A0AAV9VNW1</accession>
<organism evidence="3 4">
    <name type="scientific">Orbilia blumenaviensis</name>
    <dbReference type="NCBI Taxonomy" id="1796055"/>
    <lineage>
        <taxon>Eukaryota</taxon>
        <taxon>Fungi</taxon>
        <taxon>Dikarya</taxon>
        <taxon>Ascomycota</taxon>
        <taxon>Pezizomycotina</taxon>
        <taxon>Orbiliomycetes</taxon>
        <taxon>Orbiliales</taxon>
        <taxon>Orbiliaceae</taxon>
        <taxon>Orbilia</taxon>
    </lineage>
</organism>
<feature type="compositionally biased region" description="Basic and acidic residues" evidence="1">
    <location>
        <begin position="226"/>
        <end position="249"/>
    </location>
</feature>
<dbReference type="AlphaFoldDB" id="A0AAV9VNW1"/>
<evidence type="ECO:0000256" key="2">
    <source>
        <dbReference type="SAM" id="SignalP"/>
    </source>
</evidence>
<evidence type="ECO:0000256" key="1">
    <source>
        <dbReference type="SAM" id="MobiDB-lite"/>
    </source>
</evidence>
<feature type="signal peptide" evidence="2">
    <location>
        <begin position="1"/>
        <end position="18"/>
    </location>
</feature>
<feature type="chain" id="PRO_5043979085" evidence="2">
    <location>
        <begin position="19"/>
        <end position="274"/>
    </location>
</feature>
<name>A0AAV9VNW1_9PEZI</name>
<dbReference type="Proteomes" id="UP001373714">
    <property type="component" value="Unassembled WGS sequence"/>
</dbReference>
<gene>
    <name evidence="3" type="ORF">TWF730_000152</name>
</gene>
<comment type="caution">
    <text evidence="3">The sequence shown here is derived from an EMBL/GenBank/DDBJ whole genome shotgun (WGS) entry which is preliminary data.</text>
</comment>
<feature type="region of interest" description="Disordered" evidence="1">
    <location>
        <begin position="205"/>
        <end position="274"/>
    </location>
</feature>
<feature type="compositionally biased region" description="Acidic residues" evidence="1">
    <location>
        <begin position="214"/>
        <end position="224"/>
    </location>
</feature>
<evidence type="ECO:0000313" key="4">
    <source>
        <dbReference type="Proteomes" id="UP001373714"/>
    </source>
</evidence>
<keyword evidence="4" id="KW-1185">Reference proteome</keyword>
<dbReference type="EMBL" id="JAVHNS010000001">
    <property type="protein sequence ID" value="KAK6362696.1"/>
    <property type="molecule type" value="Genomic_DNA"/>
</dbReference>
<protein>
    <submittedName>
        <fullName evidence="3">Uncharacterized protein</fullName>
    </submittedName>
</protein>
<evidence type="ECO:0000313" key="3">
    <source>
        <dbReference type="EMBL" id="KAK6362696.1"/>
    </source>
</evidence>
<sequence>MHFFTTGVFSLCVAATLAAPARSSRRSTMNTSQKALGETVDRVLVDIPLAAAQIVSCEIGAPASSLKFPNSMDMGIEESDVIRIEVDVKSLRRTKKDPACGDAFRRRKHDDDEDMSEVEFDDRLAIFRKEQSGLWSVRCAVSPITEEIEMPPVFSDLGTEEIEPIPEVIEGEETEDPKETKEISEEITEVTTEVTTKVTTKVTTEVRTKNSVEETTEESSEPTIDDMLREEAERKLEEESLSFHRRSVDSEADDDEDQNSKRGVGVNEFDIEIL</sequence>
<keyword evidence="2" id="KW-0732">Signal</keyword>